<gene>
    <name evidence="7" type="ORF">FNH06_29920</name>
</gene>
<evidence type="ECO:0008006" key="9">
    <source>
        <dbReference type="Google" id="ProtNLM"/>
    </source>
</evidence>
<name>A0A558A0S0_9PSEU</name>
<evidence type="ECO:0000256" key="1">
    <source>
        <dbReference type="ARBA" id="ARBA00004236"/>
    </source>
</evidence>
<dbReference type="Proteomes" id="UP000318578">
    <property type="component" value="Unassembled WGS sequence"/>
</dbReference>
<dbReference type="AlphaFoldDB" id="A0A558A0S0"/>
<accession>A0A558A0S0</accession>
<comment type="subcellular location">
    <subcellularLocation>
        <location evidence="1">Cell membrane</location>
    </subcellularLocation>
</comment>
<dbReference type="EMBL" id="VJZA01000071">
    <property type="protein sequence ID" value="TVT17852.1"/>
    <property type="molecule type" value="Genomic_DNA"/>
</dbReference>
<organism evidence="7 8">
    <name type="scientific">Amycolatopsis acidiphila</name>
    <dbReference type="NCBI Taxonomy" id="715473"/>
    <lineage>
        <taxon>Bacteria</taxon>
        <taxon>Bacillati</taxon>
        <taxon>Actinomycetota</taxon>
        <taxon>Actinomycetes</taxon>
        <taxon>Pseudonocardiales</taxon>
        <taxon>Pseudonocardiaceae</taxon>
        <taxon>Amycolatopsis</taxon>
    </lineage>
</organism>
<protein>
    <recommendedName>
        <fullName evidence="9">MmpS family membrane protein</fullName>
    </recommendedName>
</protein>
<evidence type="ECO:0000256" key="2">
    <source>
        <dbReference type="ARBA" id="ARBA00007531"/>
    </source>
</evidence>
<comment type="caution">
    <text evidence="7">The sequence shown here is derived from an EMBL/GenBank/DDBJ whole genome shotgun (WGS) entry which is preliminary data.</text>
</comment>
<keyword evidence="6" id="KW-0472">Membrane</keyword>
<dbReference type="InterPro" id="IPR008693">
    <property type="entry name" value="MmpS"/>
</dbReference>
<evidence type="ECO:0000313" key="7">
    <source>
        <dbReference type="EMBL" id="TVT17852.1"/>
    </source>
</evidence>
<sequence>MGVVPAVRPAGRRLRSGTVVLLAGLGVLLVVGVVSAVVAGQRSADPSPATLNEINVPAAPVPVPVVVHLVTYELTGGGSALNITYVGQGADIEQVSQAATPWSATVDHTSTTGGSEYFSLTARNAGPGSLGCRISVDGTTVSESTTGPQGVVRCSKSLS</sequence>
<dbReference type="GO" id="GO:0005886">
    <property type="term" value="C:plasma membrane"/>
    <property type="evidence" value="ECO:0007669"/>
    <property type="project" value="UniProtKB-SubCell"/>
</dbReference>
<keyword evidence="4" id="KW-0812">Transmembrane</keyword>
<keyword evidence="3" id="KW-1003">Cell membrane</keyword>
<proteinExistence type="inferred from homology"/>
<comment type="similarity">
    <text evidence="2">Belongs to the MmpS family.</text>
</comment>
<dbReference type="RefSeq" id="WP_144643288.1">
    <property type="nucleotide sequence ID" value="NZ_BNAX01000024.1"/>
</dbReference>
<evidence type="ECO:0000256" key="4">
    <source>
        <dbReference type="ARBA" id="ARBA00022692"/>
    </source>
</evidence>
<evidence type="ECO:0000256" key="3">
    <source>
        <dbReference type="ARBA" id="ARBA00022475"/>
    </source>
</evidence>
<keyword evidence="5" id="KW-1133">Transmembrane helix</keyword>
<evidence type="ECO:0000313" key="8">
    <source>
        <dbReference type="Proteomes" id="UP000318578"/>
    </source>
</evidence>
<dbReference type="Pfam" id="PF05423">
    <property type="entry name" value="Mycobact_memb"/>
    <property type="match status" value="1"/>
</dbReference>
<evidence type="ECO:0000256" key="5">
    <source>
        <dbReference type="ARBA" id="ARBA00022989"/>
    </source>
</evidence>
<reference evidence="7 8" key="1">
    <citation type="submission" date="2019-07" db="EMBL/GenBank/DDBJ databases">
        <title>New species of Amycolatopsis and Streptomyces.</title>
        <authorList>
            <person name="Duangmal K."/>
            <person name="Teo W.F.A."/>
            <person name="Lipun K."/>
        </authorList>
    </citation>
    <scope>NUCLEOTIDE SEQUENCE [LARGE SCALE GENOMIC DNA]</scope>
    <source>
        <strain evidence="7 8">JCM 30562</strain>
    </source>
</reference>
<dbReference type="InterPro" id="IPR038468">
    <property type="entry name" value="MmpS_C"/>
</dbReference>
<dbReference type="OrthoDB" id="3694999at2"/>
<keyword evidence="8" id="KW-1185">Reference proteome</keyword>
<dbReference type="Gene3D" id="2.60.40.2880">
    <property type="entry name" value="MmpS1-5, C-terminal soluble domain"/>
    <property type="match status" value="1"/>
</dbReference>
<evidence type="ECO:0000256" key="6">
    <source>
        <dbReference type="ARBA" id="ARBA00023136"/>
    </source>
</evidence>